<protein>
    <submittedName>
        <fullName evidence="1">Uncharacterized protein</fullName>
    </submittedName>
</protein>
<reference evidence="1 2" key="1">
    <citation type="submission" date="2021-06" db="EMBL/GenBank/DDBJ databases">
        <title>Caerostris darwini draft genome.</title>
        <authorList>
            <person name="Kono N."/>
            <person name="Arakawa K."/>
        </authorList>
    </citation>
    <scope>NUCLEOTIDE SEQUENCE [LARGE SCALE GENOMIC DNA]</scope>
</reference>
<proteinExistence type="predicted"/>
<accession>A0AAV4SWY6</accession>
<dbReference type="EMBL" id="BPLQ01008508">
    <property type="protein sequence ID" value="GIY37799.1"/>
    <property type="molecule type" value="Genomic_DNA"/>
</dbReference>
<dbReference type="AlphaFoldDB" id="A0AAV4SWY6"/>
<evidence type="ECO:0000313" key="2">
    <source>
        <dbReference type="Proteomes" id="UP001054837"/>
    </source>
</evidence>
<evidence type="ECO:0000313" key="1">
    <source>
        <dbReference type="EMBL" id="GIY37799.1"/>
    </source>
</evidence>
<comment type="caution">
    <text evidence="1">The sequence shown here is derived from an EMBL/GenBank/DDBJ whole genome shotgun (WGS) entry which is preliminary data.</text>
</comment>
<gene>
    <name evidence="1" type="ORF">CDAR_477891</name>
</gene>
<keyword evidence="2" id="KW-1185">Reference proteome</keyword>
<organism evidence="1 2">
    <name type="scientific">Caerostris darwini</name>
    <dbReference type="NCBI Taxonomy" id="1538125"/>
    <lineage>
        <taxon>Eukaryota</taxon>
        <taxon>Metazoa</taxon>
        <taxon>Ecdysozoa</taxon>
        <taxon>Arthropoda</taxon>
        <taxon>Chelicerata</taxon>
        <taxon>Arachnida</taxon>
        <taxon>Araneae</taxon>
        <taxon>Araneomorphae</taxon>
        <taxon>Entelegynae</taxon>
        <taxon>Araneoidea</taxon>
        <taxon>Araneidae</taxon>
        <taxon>Caerostris</taxon>
    </lineage>
</organism>
<name>A0AAV4SWY6_9ARAC</name>
<sequence>MVFQSDVYRNHLKYSFDGCQKHLNSKTGNGSRITICPLTHVIMPERSFPTKQLNTSEAETKYCPIPAFANAWSTCYRIRTSVLEKKCDLYGHQSDKC</sequence>
<dbReference type="Proteomes" id="UP001054837">
    <property type="component" value="Unassembled WGS sequence"/>
</dbReference>